<reference evidence="2" key="1">
    <citation type="submission" date="2020-07" db="EMBL/GenBank/DDBJ databases">
        <title>Complete genome sequencing of Clostridia bacterium strain 12CBH8.</title>
        <authorList>
            <person name="Sakamoto M."/>
            <person name="Murakami T."/>
            <person name="Mori H."/>
        </authorList>
    </citation>
    <scope>NUCLEOTIDE SEQUENCE [LARGE SCALE GENOMIC DNA]</scope>
    <source>
        <strain evidence="2">12CBH8</strain>
    </source>
</reference>
<proteinExistence type="predicted"/>
<dbReference type="KEGG" id="sman:C12CBH8_04680"/>
<dbReference type="Pfam" id="PF12672">
    <property type="entry name" value="DUF3793"/>
    <property type="match status" value="1"/>
</dbReference>
<organism evidence="1 2">
    <name type="scientific">Solibaculum mannosilyticum</name>
    <dbReference type="NCBI Taxonomy" id="2780922"/>
    <lineage>
        <taxon>Bacteria</taxon>
        <taxon>Bacillati</taxon>
        <taxon>Bacillota</taxon>
        <taxon>Clostridia</taxon>
        <taxon>Eubacteriales</taxon>
        <taxon>Oscillospiraceae</taxon>
        <taxon>Solibaculum</taxon>
    </lineage>
</organism>
<dbReference type="EMBL" id="AP023321">
    <property type="protein sequence ID" value="BCI59829.1"/>
    <property type="molecule type" value="Genomic_DNA"/>
</dbReference>
<gene>
    <name evidence="1" type="ORF">C12CBH8_04680</name>
</gene>
<name>A0A7I8D2Y4_9FIRM</name>
<dbReference type="InterPro" id="IPR024523">
    <property type="entry name" value="DUF3793"/>
</dbReference>
<dbReference type="RefSeq" id="WP_090265808.1">
    <property type="nucleotide sequence ID" value="NZ_AP023321.1"/>
</dbReference>
<keyword evidence="2" id="KW-1185">Reference proteome</keyword>
<protein>
    <recommendedName>
        <fullName evidence="3">DUF3793 domain-containing protein</fullName>
    </recommendedName>
</protein>
<evidence type="ECO:0000313" key="1">
    <source>
        <dbReference type="EMBL" id="BCI59829.1"/>
    </source>
</evidence>
<accession>A0A7I8D2Y4</accession>
<dbReference type="Proteomes" id="UP000593890">
    <property type="component" value="Chromosome"/>
</dbReference>
<evidence type="ECO:0000313" key="2">
    <source>
        <dbReference type="Proteomes" id="UP000593890"/>
    </source>
</evidence>
<sequence length="183" mass="21013">MLERYLVEHCSPTLASLKTANLFSYSYPSEDMLYRYVEAWHQQLSVKGVSVEVLRKKDNVALIYVYRRDRLGQDLSHPDTAAFLQDYGYENLSVTEAIARLKGRFEQGEEFPHEIGLFLGYPLGDVKGFIQNAGKNSKCAGCWKVYCDECEAVKLFAKFKKCRDVYTRLFQQGRTVLQLTVAV</sequence>
<dbReference type="AlphaFoldDB" id="A0A7I8D2Y4"/>
<evidence type="ECO:0008006" key="3">
    <source>
        <dbReference type="Google" id="ProtNLM"/>
    </source>
</evidence>